<accession>A0A1H0Y688</accession>
<protein>
    <submittedName>
        <fullName evidence="2">Protein N-acetyltransferase, RimJ/RimL family</fullName>
    </submittedName>
</protein>
<evidence type="ECO:0000313" key="2">
    <source>
        <dbReference type="EMBL" id="SDQ10583.1"/>
    </source>
</evidence>
<gene>
    <name evidence="2" type="ORF">SAMN05216231_0446</name>
</gene>
<feature type="domain" description="N-acetyltransferase" evidence="1">
    <location>
        <begin position="2"/>
        <end position="167"/>
    </location>
</feature>
<organism evidence="2 3">
    <name type="scientific">Virgibacillus salinus</name>
    <dbReference type="NCBI Taxonomy" id="553311"/>
    <lineage>
        <taxon>Bacteria</taxon>
        <taxon>Bacillati</taxon>
        <taxon>Bacillota</taxon>
        <taxon>Bacilli</taxon>
        <taxon>Bacillales</taxon>
        <taxon>Bacillaceae</taxon>
        <taxon>Virgibacillus</taxon>
    </lineage>
</organism>
<dbReference type="CDD" id="cd04301">
    <property type="entry name" value="NAT_SF"/>
    <property type="match status" value="1"/>
</dbReference>
<evidence type="ECO:0000313" key="3">
    <source>
        <dbReference type="Proteomes" id="UP000199444"/>
    </source>
</evidence>
<dbReference type="SUPFAM" id="SSF55729">
    <property type="entry name" value="Acyl-CoA N-acyltransferases (Nat)"/>
    <property type="match status" value="1"/>
</dbReference>
<dbReference type="GO" id="GO:0016747">
    <property type="term" value="F:acyltransferase activity, transferring groups other than amino-acyl groups"/>
    <property type="evidence" value="ECO:0007669"/>
    <property type="project" value="InterPro"/>
</dbReference>
<keyword evidence="2" id="KW-0808">Transferase</keyword>
<proteinExistence type="predicted"/>
<dbReference type="STRING" id="553311.SAMN05216231_0446"/>
<name>A0A1H0Y688_9BACI</name>
<dbReference type="Gene3D" id="3.40.630.30">
    <property type="match status" value="1"/>
</dbReference>
<dbReference type="InterPro" id="IPR000182">
    <property type="entry name" value="GNAT_dom"/>
</dbReference>
<dbReference type="EMBL" id="FNKD01000001">
    <property type="protein sequence ID" value="SDQ10583.1"/>
    <property type="molecule type" value="Genomic_DNA"/>
</dbReference>
<dbReference type="AlphaFoldDB" id="A0A1H0Y688"/>
<keyword evidence="3" id="KW-1185">Reference proteome</keyword>
<dbReference type="InterPro" id="IPR016181">
    <property type="entry name" value="Acyl_CoA_acyltransferase"/>
</dbReference>
<dbReference type="Pfam" id="PF13302">
    <property type="entry name" value="Acetyltransf_3"/>
    <property type="match status" value="1"/>
</dbReference>
<dbReference type="PROSITE" id="PS51186">
    <property type="entry name" value="GNAT"/>
    <property type="match status" value="1"/>
</dbReference>
<reference evidence="2 3" key="1">
    <citation type="submission" date="2016-10" db="EMBL/GenBank/DDBJ databases">
        <authorList>
            <person name="de Groot N.N."/>
        </authorList>
    </citation>
    <scope>NUCLEOTIDE SEQUENCE [LARGE SCALE GENOMIC DNA]</scope>
    <source>
        <strain evidence="2 3">CGMCC 1.10449</strain>
    </source>
</reference>
<dbReference type="RefSeq" id="WP_092491324.1">
    <property type="nucleotide sequence ID" value="NZ_FNKD01000001.1"/>
</dbReference>
<dbReference type="PANTHER" id="PTHR43415:SF5">
    <property type="entry name" value="ACETYLTRANSFERASE"/>
    <property type="match status" value="1"/>
</dbReference>
<dbReference type="Proteomes" id="UP000199444">
    <property type="component" value="Unassembled WGS sequence"/>
</dbReference>
<dbReference type="PANTHER" id="PTHR43415">
    <property type="entry name" value="SPERMIDINE N(1)-ACETYLTRANSFERASE"/>
    <property type="match status" value="1"/>
</dbReference>
<evidence type="ECO:0000259" key="1">
    <source>
        <dbReference type="PROSITE" id="PS51186"/>
    </source>
</evidence>
<sequence length="176" mass="20231">MIELKQFESTDFQQLINWINTEEFLYQWGGANQFEYPLSETQLSNYIQNANSEDSNTFAYKVVYKESGSTIGHISLGRIDKANNKGRIGRVLIGDKSVRGQGIGQQMIREVLSIAFEKHNLHRVSLGVYDFNASAIACYEKSGFTKEGLHREAAKVGDEYWNVWEMSILENEWFKE</sequence>